<feature type="compositionally biased region" description="Polar residues" evidence="1">
    <location>
        <begin position="36"/>
        <end position="45"/>
    </location>
</feature>
<dbReference type="Pfam" id="PF13524">
    <property type="entry name" value="Glyco_trans_1_2"/>
    <property type="match status" value="1"/>
</dbReference>
<name>A0A4S4BGL4_9BACL</name>
<dbReference type="EMBL" id="SSOB01000057">
    <property type="protein sequence ID" value="THF73375.1"/>
    <property type="molecule type" value="Genomic_DNA"/>
</dbReference>
<proteinExistence type="predicted"/>
<evidence type="ECO:0000256" key="1">
    <source>
        <dbReference type="SAM" id="MobiDB-lite"/>
    </source>
</evidence>
<sequence length="395" mass="44812">MTRRRRAPGSLNAGRGRQKRPTSVGRASRAAPGSGKANTQGNRNGFSLGYQHGHWQGLCEATIARASQVHEKRPFKVLYVTSGKGYPYSPLDEGIHHSLLEVADSVILASPKDDAASVAEAQRPDLVLVLDGMDFPAAQVDRIRGLGIRTAIWFTDDPYYTDITSALAPHYDRVFTLERNCVPYYQSLGCARVHNLPLAVYPGYYRTRNPRMALRGDVAFIGTAYWNRVKLFHELLPRLESKRFRLSGLWWDRLPDYDRWRSRIDLGKWMTPIDTAECYNANRIVINVHRAHDDETFNRNSAGIPAVSPNPRTFEIAACGTLQIVDGRDDLAQYYEPGREIVTYDSPGQLADLIDYYLTHEEERQQIALRALYRTMRDHSFASRLTQLIDLAMEP</sequence>
<organism evidence="3 4">
    <name type="scientific">Cohnella fermenti</name>
    <dbReference type="NCBI Taxonomy" id="2565925"/>
    <lineage>
        <taxon>Bacteria</taxon>
        <taxon>Bacillati</taxon>
        <taxon>Bacillota</taxon>
        <taxon>Bacilli</taxon>
        <taxon>Bacillales</taxon>
        <taxon>Paenibacillaceae</taxon>
        <taxon>Cohnella</taxon>
    </lineage>
</organism>
<protein>
    <submittedName>
        <fullName evidence="3">Spore maturation protein cgeB</fullName>
    </submittedName>
</protein>
<feature type="region of interest" description="Disordered" evidence="1">
    <location>
        <begin position="1"/>
        <end position="47"/>
    </location>
</feature>
<dbReference type="SUPFAM" id="SSF53756">
    <property type="entry name" value="UDP-Glycosyltransferase/glycogen phosphorylase"/>
    <property type="match status" value="1"/>
</dbReference>
<gene>
    <name evidence="3" type="ORF">E6C55_29600</name>
</gene>
<accession>A0A4S4BGL4</accession>
<evidence type="ECO:0000313" key="4">
    <source>
        <dbReference type="Proteomes" id="UP000310636"/>
    </source>
</evidence>
<evidence type="ECO:0000259" key="2">
    <source>
        <dbReference type="Pfam" id="PF13524"/>
    </source>
</evidence>
<dbReference type="OrthoDB" id="110463at2"/>
<dbReference type="Proteomes" id="UP000310636">
    <property type="component" value="Unassembled WGS sequence"/>
</dbReference>
<keyword evidence="4" id="KW-1185">Reference proteome</keyword>
<feature type="domain" description="Spore protein YkvP/CgeB glycosyl transferase-like" evidence="2">
    <location>
        <begin position="232"/>
        <end position="390"/>
    </location>
</feature>
<comment type="caution">
    <text evidence="3">The sequence shown here is derived from an EMBL/GenBank/DDBJ whole genome shotgun (WGS) entry which is preliminary data.</text>
</comment>
<reference evidence="3 4" key="1">
    <citation type="submission" date="2019-04" db="EMBL/GenBank/DDBJ databases">
        <title>Cohnella sp. nov. isolated from preserved vegetables.</title>
        <authorList>
            <person name="Lin S.-Y."/>
            <person name="Hung M.-H."/>
            <person name="Young C.-C."/>
        </authorList>
    </citation>
    <scope>NUCLEOTIDE SEQUENCE [LARGE SCALE GENOMIC DNA]</scope>
    <source>
        <strain evidence="3 4">CC-MHH1044</strain>
    </source>
</reference>
<dbReference type="AlphaFoldDB" id="A0A4S4BGL4"/>
<evidence type="ECO:0000313" key="3">
    <source>
        <dbReference type="EMBL" id="THF73375.1"/>
    </source>
</evidence>
<dbReference type="InterPro" id="IPR055259">
    <property type="entry name" value="YkvP/CgeB_Glyco_trans-like"/>
</dbReference>